<evidence type="ECO:0000256" key="7">
    <source>
        <dbReference type="HAMAP-Rule" id="MF_01215"/>
    </source>
</evidence>
<organism evidence="9 10">
    <name type="scientific">Clostridium disporicum</name>
    <dbReference type="NCBI Taxonomy" id="84024"/>
    <lineage>
        <taxon>Bacteria</taxon>
        <taxon>Bacillati</taxon>
        <taxon>Bacillota</taxon>
        <taxon>Clostridia</taxon>
        <taxon>Eubacteriales</taxon>
        <taxon>Clostridiaceae</taxon>
        <taxon>Clostridium</taxon>
    </lineage>
</organism>
<evidence type="ECO:0000256" key="4">
    <source>
        <dbReference type="ARBA" id="ARBA00022975"/>
    </source>
</evidence>
<dbReference type="NCBIfam" id="TIGR02127">
    <property type="entry name" value="pyrF_sub2"/>
    <property type="match status" value="1"/>
</dbReference>
<dbReference type="PANTHER" id="PTHR43375">
    <property type="entry name" value="OROTIDINE 5'-PHOSPHATE DECARBOXYLASE"/>
    <property type="match status" value="1"/>
</dbReference>
<dbReference type="EMBL" id="CYZX01000024">
    <property type="protein sequence ID" value="CUP04797.1"/>
    <property type="molecule type" value="Genomic_DNA"/>
</dbReference>
<dbReference type="AlphaFoldDB" id="A0A174K425"/>
<dbReference type="RefSeq" id="WP_055267710.1">
    <property type="nucleotide sequence ID" value="NZ_CABIXQ010000024.1"/>
</dbReference>
<dbReference type="GO" id="GO:0006207">
    <property type="term" value="P:'de novo' pyrimidine nucleobase biosynthetic process"/>
    <property type="evidence" value="ECO:0007669"/>
    <property type="project" value="InterPro"/>
</dbReference>
<dbReference type="GO" id="GO:0004590">
    <property type="term" value="F:orotidine-5'-phosphate decarboxylase activity"/>
    <property type="evidence" value="ECO:0007669"/>
    <property type="project" value="UniProtKB-UniRule"/>
</dbReference>
<reference evidence="9 10" key="1">
    <citation type="submission" date="2015-09" db="EMBL/GenBank/DDBJ databases">
        <authorList>
            <consortium name="Pathogen Informatics"/>
        </authorList>
    </citation>
    <scope>NUCLEOTIDE SEQUENCE [LARGE SCALE GENOMIC DNA]</scope>
    <source>
        <strain evidence="9 10">2789STDY5834856</strain>
    </source>
</reference>
<dbReference type="InterPro" id="IPR001754">
    <property type="entry name" value="OMPdeCOase_dom"/>
</dbReference>
<keyword evidence="3 7" id="KW-0210">Decarboxylase</keyword>
<dbReference type="SMART" id="SM00934">
    <property type="entry name" value="OMPdecase"/>
    <property type="match status" value="1"/>
</dbReference>
<dbReference type="InterPro" id="IPR011995">
    <property type="entry name" value="OMPdecase_type-2"/>
</dbReference>
<sequence length="290" mass="32293">MDKLIIDKLYERVEERGVVCLGLDTAVEYLPSHVLEGRTLSEALFHFNKEIIDATLDVVACFKVQIAYYEALGIEGLIAYKNTLQYLREKDAIIIADIKRGDIAATASQYAKAHFTGDFEADFITLSPYMGMDSIEPYLPYMKEGIKGVFVLVRTSNPGAEDFENLDIVGGKKLYNAVGDRLTEMGQEVKGKYGYTQIGGVIGCTHVEEGKEIRSRYNDMFFLIPGYGAQGGKAEDVALYLNNGNGGVVNSSRGILLAYKKENREMEFAACAREEAIKMRDEIRRAVESK</sequence>
<dbReference type="PROSITE" id="PS00156">
    <property type="entry name" value="OMPDECASE"/>
    <property type="match status" value="1"/>
</dbReference>
<dbReference type="InterPro" id="IPR013785">
    <property type="entry name" value="Aldolase_TIM"/>
</dbReference>
<evidence type="ECO:0000256" key="2">
    <source>
        <dbReference type="ARBA" id="ARBA00008847"/>
    </source>
</evidence>
<dbReference type="SUPFAM" id="SSF51366">
    <property type="entry name" value="Ribulose-phoshate binding barrel"/>
    <property type="match status" value="1"/>
</dbReference>
<evidence type="ECO:0000259" key="8">
    <source>
        <dbReference type="SMART" id="SM00934"/>
    </source>
</evidence>
<dbReference type="Pfam" id="PF00215">
    <property type="entry name" value="OMPdecase"/>
    <property type="match status" value="1"/>
</dbReference>
<dbReference type="Proteomes" id="UP000095594">
    <property type="component" value="Unassembled WGS sequence"/>
</dbReference>
<dbReference type="CDD" id="cd04725">
    <property type="entry name" value="OMP_decarboxylase_like"/>
    <property type="match status" value="1"/>
</dbReference>
<dbReference type="EC" id="4.1.1.23" evidence="7"/>
<dbReference type="GO" id="GO:0044205">
    <property type="term" value="P:'de novo' UMP biosynthetic process"/>
    <property type="evidence" value="ECO:0007669"/>
    <property type="project" value="UniProtKB-UniRule"/>
</dbReference>
<evidence type="ECO:0000313" key="10">
    <source>
        <dbReference type="Proteomes" id="UP000095594"/>
    </source>
</evidence>
<comment type="catalytic activity">
    <reaction evidence="6 7">
        <text>orotidine 5'-phosphate + H(+) = UMP + CO2</text>
        <dbReference type="Rhea" id="RHEA:11596"/>
        <dbReference type="ChEBI" id="CHEBI:15378"/>
        <dbReference type="ChEBI" id="CHEBI:16526"/>
        <dbReference type="ChEBI" id="CHEBI:57538"/>
        <dbReference type="ChEBI" id="CHEBI:57865"/>
        <dbReference type="EC" id="4.1.1.23"/>
    </reaction>
</comment>
<keyword evidence="4 7" id="KW-0665">Pyrimidine biosynthesis</keyword>
<dbReference type="InterPro" id="IPR018089">
    <property type="entry name" value="OMPdecase_AS"/>
</dbReference>
<comment type="pathway">
    <text evidence="1 7">Pyrimidine metabolism; UMP biosynthesis via de novo pathway; UMP from orotate: step 2/2.</text>
</comment>
<accession>A0A174K425</accession>
<dbReference type="UniPathway" id="UPA00070">
    <property type="reaction ID" value="UER00120"/>
</dbReference>
<evidence type="ECO:0000256" key="6">
    <source>
        <dbReference type="ARBA" id="ARBA00049157"/>
    </source>
</evidence>
<dbReference type="Gene3D" id="3.20.20.70">
    <property type="entry name" value="Aldolase class I"/>
    <property type="match status" value="1"/>
</dbReference>
<protein>
    <recommendedName>
        <fullName evidence="7">Orotidine 5'-phosphate decarboxylase</fullName>
        <ecNumber evidence="7">4.1.1.23</ecNumber>
    </recommendedName>
    <alternativeName>
        <fullName evidence="7">OMP decarboxylase</fullName>
        <shortName evidence="7">OMPDCase</shortName>
        <shortName evidence="7">OMPdecase</shortName>
    </alternativeName>
</protein>
<gene>
    <name evidence="7 9" type="primary">pyrF</name>
    <name evidence="9" type="ORF">ERS852471_02874</name>
</gene>
<evidence type="ECO:0000256" key="5">
    <source>
        <dbReference type="ARBA" id="ARBA00023239"/>
    </source>
</evidence>
<evidence type="ECO:0000313" key="9">
    <source>
        <dbReference type="EMBL" id="CUP04797.1"/>
    </source>
</evidence>
<name>A0A174K425_9CLOT</name>
<feature type="active site" description="Proton donor" evidence="7">
    <location>
        <position position="99"/>
    </location>
</feature>
<dbReference type="OrthoDB" id="9808470at2"/>
<dbReference type="InterPro" id="IPR011060">
    <property type="entry name" value="RibuloseP-bd_barrel"/>
</dbReference>
<dbReference type="HAMAP" id="MF_01215">
    <property type="entry name" value="OMPdecase_type2"/>
    <property type="match status" value="1"/>
</dbReference>
<dbReference type="PANTHER" id="PTHR43375:SF1">
    <property type="entry name" value="OROTIDINE 5'-PHOSPHATE DECARBOXYLASE"/>
    <property type="match status" value="1"/>
</dbReference>
<comment type="similarity">
    <text evidence="2 7">Belongs to the OMP decarboxylase family. Type 2 subfamily.</text>
</comment>
<evidence type="ECO:0000256" key="3">
    <source>
        <dbReference type="ARBA" id="ARBA00022793"/>
    </source>
</evidence>
<keyword evidence="5 7" id="KW-0456">Lyase</keyword>
<proteinExistence type="inferred from homology"/>
<feature type="domain" description="Orotidine 5'-phosphate decarboxylase" evidence="8">
    <location>
        <begin position="18"/>
        <end position="268"/>
    </location>
</feature>
<dbReference type="FunFam" id="3.20.20.70:FF:000246">
    <property type="entry name" value="Orotidine 5'-phosphate decarboxylase"/>
    <property type="match status" value="1"/>
</dbReference>
<evidence type="ECO:0000256" key="1">
    <source>
        <dbReference type="ARBA" id="ARBA00004861"/>
    </source>
</evidence>